<feature type="transmembrane region" description="Helical" evidence="1">
    <location>
        <begin position="22"/>
        <end position="42"/>
    </location>
</feature>
<dbReference type="InterPro" id="IPR002656">
    <property type="entry name" value="Acyl_transf_3_dom"/>
</dbReference>
<evidence type="ECO:0000313" key="3">
    <source>
        <dbReference type="EMBL" id="OBJ89016.1"/>
    </source>
</evidence>
<sequence>MTISEERDAQGGLEQTSHVDRVASLTGIRAVAALLVVGTHAAYTTGKYTHGYWGLVGARMEIGVPIFFVLSGFLLFRPWVKSAATGRPWPSLKRYAWHRVRRIMPAYLVTVLFAYVLYHYREAGPNPGHSWLGLVRNLTLTQIYTDGYLGKYLHQGLTQMWSLAVEAAFYVVLPLLAYVLLVLICRRRWQPKLLLAAIAALTLISPGWLVLVHTDHFFPDGARLWLPTYLAWFLGGMLLAVLQAMEVRCYAAAAIPLAIICYFIVSTPIAGAPTTSPASLPEALWKTGFYAVIATLAVAPLGLGDRGWYSRLLASRPMVWLGEISYEIFLIHLVTMEFAMVYIVRAHVYTGPMLYLFVATLVVTIPLAWLLHRFTRVKDG</sequence>
<feature type="transmembrane region" description="Helical" evidence="1">
    <location>
        <begin position="349"/>
        <end position="371"/>
    </location>
</feature>
<dbReference type="PANTHER" id="PTHR23028">
    <property type="entry name" value="ACETYLTRANSFERASE"/>
    <property type="match status" value="1"/>
</dbReference>
<keyword evidence="1" id="KW-0472">Membrane</keyword>
<feature type="transmembrane region" description="Helical" evidence="1">
    <location>
        <begin position="193"/>
        <end position="212"/>
    </location>
</feature>
<dbReference type="PANTHER" id="PTHR23028:SF53">
    <property type="entry name" value="ACYL_TRANSF_3 DOMAIN-CONTAINING PROTEIN"/>
    <property type="match status" value="1"/>
</dbReference>
<dbReference type="AlphaFoldDB" id="A0A1A3KYK0"/>
<accession>A0A1A3KYK0</accession>
<keyword evidence="3" id="KW-0808">Transferase</keyword>
<name>A0A1A3KYK0_MYCAS</name>
<comment type="caution">
    <text evidence="3">The sequence shown here is derived from an EMBL/GenBank/DDBJ whole genome shotgun (WGS) entry which is preliminary data.</text>
</comment>
<gene>
    <name evidence="3" type="ORF">A5640_03390</name>
</gene>
<feature type="transmembrane region" description="Helical" evidence="1">
    <location>
        <begin position="283"/>
        <end position="303"/>
    </location>
</feature>
<keyword evidence="1" id="KW-0812">Transmembrane</keyword>
<dbReference type="GO" id="GO:0016747">
    <property type="term" value="F:acyltransferase activity, transferring groups other than amino-acyl groups"/>
    <property type="evidence" value="ECO:0007669"/>
    <property type="project" value="InterPro"/>
</dbReference>
<keyword evidence="1" id="KW-1133">Transmembrane helix</keyword>
<dbReference type="GO" id="GO:0009103">
    <property type="term" value="P:lipopolysaccharide biosynthetic process"/>
    <property type="evidence" value="ECO:0007669"/>
    <property type="project" value="TreeGrafter"/>
</dbReference>
<dbReference type="RefSeq" id="WP_065138708.1">
    <property type="nucleotide sequence ID" value="NZ_LZLM01000025.1"/>
</dbReference>
<feature type="transmembrane region" description="Helical" evidence="1">
    <location>
        <begin position="62"/>
        <end position="80"/>
    </location>
</feature>
<feature type="transmembrane region" description="Helical" evidence="1">
    <location>
        <begin position="100"/>
        <end position="118"/>
    </location>
</feature>
<proteinExistence type="predicted"/>
<dbReference type="Proteomes" id="UP000093925">
    <property type="component" value="Unassembled WGS sequence"/>
</dbReference>
<evidence type="ECO:0000313" key="4">
    <source>
        <dbReference type="Proteomes" id="UP000093925"/>
    </source>
</evidence>
<feature type="transmembrane region" description="Helical" evidence="1">
    <location>
        <begin position="167"/>
        <end position="186"/>
    </location>
</feature>
<dbReference type="GO" id="GO:0016020">
    <property type="term" value="C:membrane"/>
    <property type="evidence" value="ECO:0007669"/>
    <property type="project" value="TreeGrafter"/>
</dbReference>
<feature type="transmembrane region" description="Helical" evidence="1">
    <location>
        <begin position="224"/>
        <end position="242"/>
    </location>
</feature>
<feature type="transmembrane region" description="Helical" evidence="1">
    <location>
        <begin position="249"/>
        <end position="271"/>
    </location>
</feature>
<organism evidence="3 4">
    <name type="scientific">Mycobacterium asiaticum</name>
    <dbReference type="NCBI Taxonomy" id="1790"/>
    <lineage>
        <taxon>Bacteria</taxon>
        <taxon>Bacillati</taxon>
        <taxon>Actinomycetota</taxon>
        <taxon>Actinomycetes</taxon>
        <taxon>Mycobacteriales</taxon>
        <taxon>Mycobacteriaceae</taxon>
        <taxon>Mycobacterium</taxon>
    </lineage>
</organism>
<keyword evidence="3" id="KW-0012">Acyltransferase</keyword>
<dbReference type="Pfam" id="PF01757">
    <property type="entry name" value="Acyl_transf_3"/>
    <property type="match status" value="1"/>
</dbReference>
<feature type="transmembrane region" description="Helical" evidence="1">
    <location>
        <begin position="324"/>
        <end position="343"/>
    </location>
</feature>
<evidence type="ECO:0000256" key="1">
    <source>
        <dbReference type="SAM" id="Phobius"/>
    </source>
</evidence>
<dbReference type="InterPro" id="IPR050879">
    <property type="entry name" value="Acyltransferase_3"/>
</dbReference>
<feature type="domain" description="Acyltransferase 3" evidence="2">
    <location>
        <begin position="23"/>
        <end position="372"/>
    </location>
</feature>
<protein>
    <submittedName>
        <fullName evidence="3">Acyltransferase</fullName>
    </submittedName>
</protein>
<reference evidence="3 4" key="1">
    <citation type="submission" date="2016-06" db="EMBL/GenBank/DDBJ databases">
        <authorList>
            <person name="Kjaerup R.B."/>
            <person name="Dalgaard T.S."/>
            <person name="Juul-Madsen H.R."/>
        </authorList>
    </citation>
    <scope>NUCLEOTIDE SEQUENCE [LARGE SCALE GENOMIC DNA]</scope>
    <source>
        <strain evidence="3 4">1276495.2</strain>
    </source>
</reference>
<evidence type="ECO:0000259" key="2">
    <source>
        <dbReference type="Pfam" id="PF01757"/>
    </source>
</evidence>
<dbReference type="EMBL" id="LZLM01000025">
    <property type="protein sequence ID" value="OBJ89016.1"/>
    <property type="molecule type" value="Genomic_DNA"/>
</dbReference>